<dbReference type="InterPro" id="IPR007208">
    <property type="entry name" value="MrpF/PhaF-like"/>
</dbReference>
<dbReference type="RefSeq" id="WP_062419708.1">
    <property type="nucleotide sequence ID" value="NZ_BBXZ01000176.1"/>
</dbReference>
<dbReference type="GO" id="GO:0015385">
    <property type="term" value="F:sodium:proton antiporter activity"/>
    <property type="evidence" value="ECO:0007669"/>
    <property type="project" value="TreeGrafter"/>
</dbReference>
<keyword evidence="4" id="KW-1003">Cell membrane</keyword>
<evidence type="ECO:0000256" key="5">
    <source>
        <dbReference type="ARBA" id="ARBA00022692"/>
    </source>
</evidence>
<feature type="transmembrane region" description="Helical" evidence="8">
    <location>
        <begin position="6"/>
        <end position="26"/>
    </location>
</feature>
<keyword evidence="7 8" id="KW-0472">Membrane</keyword>
<evidence type="ECO:0000313" key="9">
    <source>
        <dbReference type="EMBL" id="GAP19427.1"/>
    </source>
</evidence>
<comment type="subcellular location">
    <subcellularLocation>
        <location evidence="1">Cell membrane</location>
        <topology evidence="1">Multi-pass membrane protein</topology>
    </subcellularLocation>
</comment>
<organism evidence="9">
    <name type="scientific">Levilinea saccharolytica</name>
    <dbReference type="NCBI Taxonomy" id="229921"/>
    <lineage>
        <taxon>Bacteria</taxon>
        <taxon>Bacillati</taxon>
        <taxon>Chloroflexota</taxon>
        <taxon>Anaerolineae</taxon>
        <taxon>Anaerolineales</taxon>
        <taxon>Anaerolineaceae</taxon>
        <taxon>Levilinea</taxon>
    </lineage>
</organism>
<evidence type="ECO:0000256" key="6">
    <source>
        <dbReference type="ARBA" id="ARBA00022989"/>
    </source>
</evidence>
<evidence type="ECO:0000256" key="4">
    <source>
        <dbReference type="ARBA" id="ARBA00022475"/>
    </source>
</evidence>
<keyword evidence="6 8" id="KW-1133">Transmembrane helix</keyword>
<evidence type="ECO:0000256" key="3">
    <source>
        <dbReference type="ARBA" id="ARBA00022448"/>
    </source>
</evidence>
<dbReference type="PANTHER" id="PTHR34702">
    <property type="entry name" value="NA(+)/H(+) ANTIPORTER SUBUNIT F1"/>
    <property type="match status" value="1"/>
</dbReference>
<dbReference type="Pfam" id="PF04066">
    <property type="entry name" value="MrpF_PhaF"/>
    <property type="match status" value="1"/>
</dbReference>
<evidence type="ECO:0000256" key="1">
    <source>
        <dbReference type="ARBA" id="ARBA00004651"/>
    </source>
</evidence>
<feature type="transmembrane region" description="Helical" evidence="8">
    <location>
        <begin position="38"/>
        <end position="58"/>
    </location>
</feature>
<accession>A0A0M8JPZ8</accession>
<keyword evidence="3" id="KW-0813">Transport</keyword>
<reference evidence="9" key="1">
    <citation type="journal article" date="2015" name="Genome Announc.">
        <title>Draft Genome Sequences of Anaerolinea thermolimosa IMO-1, Bellilinea caldifistulae GOMI-1, Leptolinea tardivitalis YMTK-2, Levilinea saccharolytica KIBI-1, Longilinea arvoryzae KOME-1, Previously Described as Members of the Class Anaerolineae (Chloroflexi).</title>
        <authorList>
            <person name="Matsuura N."/>
            <person name="Tourlousse M.D."/>
            <person name="Ohashi A."/>
            <person name="Hugenholtz P."/>
            <person name="Sekiguchi Y."/>
        </authorList>
    </citation>
    <scope>NUCLEOTIDE SEQUENCE</scope>
    <source>
        <strain evidence="9">KIBI-1</strain>
    </source>
</reference>
<feature type="transmembrane region" description="Helical" evidence="8">
    <location>
        <begin position="64"/>
        <end position="87"/>
    </location>
</feature>
<dbReference type="EMBL" id="DF967975">
    <property type="protein sequence ID" value="GAP19427.1"/>
    <property type="molecule type" value="Genomic_DNA"/>
</dbReference>
<evidence type="ECO:0000256" key="2">
    <source>
        <dbReference type="ARBA" id="ARBA00009212"/>
    </source>
</evidence>
<name>A0A0M8JPZ8_9CHLR</name>
<dbReference type="OrthoDB" id="9800226at2"/>
<protein>
    <submittedName>
        <fullName evidence="9">Multisubunit Na+/H+ antiporter, MnhF subunit</fullName>
    </submittedName>
</protein>
<gene>
    <name evidence="9" type="ORF">LSAC_03329</name>
</gene>
<sequence length="92" mass="10169">MIETWVEWTLIFSLAVHIVLTGVCVWRVWRGQNVIDRLIGADLVGTLALAVLVLIALIERTSIYFDVALGLAALGFMASIVLAKYLADQRVL</sequence>
<proteinExistence type="inferred from homology"/>
<evidence type="ECO:0000256" key="8">
    <source>
        <dbReference type="SAM" id="Phobius"/>
    </source>
</evidence>
<dbReference type="AlphaFoldDB" id="A0A0M8JPZ8"/>
<keyword evidence="5 8" id="KW-0812">Transmembrane</keyword>
<evidence type="ECO:0000256" key="7">
    <source>
        <dbReference type="ARBA" id="ARBA00023136"/>
    </source>
</evidence>
<comment type="similarity">
    <text evidence="2">Belongs to the CPA3 antiporters (TC 2.A.63) subunit F family.</text>
</comment>
<dbReference type="GO" id="GO:0005886">
    <property type="term" value="C:plasma membrane"/>
    <property type="evidence" value="ECO:0007669"/>
    <property type="project" value="UniProtKB-SubCell"/>
</dbReference>
<dbReference type="PANTHER" id="PTHR34702:SF1">
    <property type="entry name" value="NA(+)_H(+) ANTIPORTER SUBUNIT F"/>
    <property type="match status" value="1"/>
</dbReference>